<dbReference type="OrthoDB" id="5401902at2759"/>
<keyword evidence="4" id="KW-1185">Reference proteome</keyword>
<feature type="compositionally biased region" description="Basic and acidic residues" evidence="2">
    <location>
        <begin position="506"/>
        <end position="515"/>
    </location>
</feature>
<dbReference type="KEGG" id="ptkz:JDV02_005986"/>
<dbReference type="EMBL" id="CP086358">
    <property type="protein sequence ID" value="UNI19839.1"/>
    <property type="molecule type" value="Genomic_DNA"/>
</dbReference>
<feature type="compositionally biased region" description="Polar residues" evidence="2">
    <location>
        <begin position="548"/>
        <end position="561"/>
    </location>
</feature>
<evidence type="ECO:0000256" key="1">
    <source>
        <dbReference type="SAM" id="Coils"/>
    </source>
</evidence>
<evidence type="ECO:0000256" key="2">
    <source>
        <dbReference type="SAM" id="MobiDB-lite"/>
    </source>
</evidence>
<organism evidence="3 4">
    <name type="scientific">Purpureocillium takamizusanense</name>
    <dbReference type="NCBI Taxonomy" id="2060973"/>
    <lineage>
        <taxon>Eukaryota</taxon>
        <taxon>Fungi</taxon>
        <taxon>Dikarya</taxon>
        <taxon>Ascomycota</taxon>
        <taxon>Pezizomycotina</taxon>
        <taxon>Sordariomycetes</taxon>
        <taxon>Hypocreomycetidae</taxon>
        <taxon>Hypocreales</taxon>
        <taxon>Ophiocordycipitaceae</taxon>
        <taxon>Purpureocillium</taxon>
    </lineage>
</organism>
<feature type="compositionally biased region" description="Polar residues" evidence="2">
    <location>
        <begin position="891"/>
        <end position="901"/>
    </location>
</feature>
<sequence>MVMTRSKRAKRIVRSLSLAQHEDHVLSAFTPLLIRYNLLHNYHRCIQVSVDVGWPSDRVPMTSPYGTLPNFLRSQLDAQKITDGTRLWSQVVPLLTFIQSNIRRLGKSRGYPTLFVWHSRENHRSYFFFAFVEIKMVSKTYSIRELVRMRNSSASKEFYDRLYDKLQRDPSFGDIFRMSSDRSLPLIREEELDIVGVSDRPIMKRDSAKVIAARQLDGTDYEWKYRGRSESEEAVPRPICSPVGLSAQKDEGFQRFYKAVVSPTHVRVTAGGRIVPNTRGVPSPTAKLAKERLNGDSRTSSRPESRSNLENTPFSIPQVAYGQVPGTSNAAPPLQNDRQGDAANSENASTMHLSPPEQFDRNRPFFYNGQWMMPPGTLYPHGAMPHVAGFPVALPGQPSMGPKPSAYPWMHLQAMRSDPSMNTQVPPQCTTSGYGGTLHMPVSSILQSEITKKQLAHLRQHLKNAEDQLLYNKHQIDERATEQSIENLRHQIKLFENNLEQALAKEESLKPKTDDGAVLTTDSSARDDFALKGPSAGDRRTFNEPRSEMTSYDGMSSARSVNNHKGKDRMSSPLPSGSSAAQPTPLKSALKKPRSTEPIRKGSSLPVSAALAPPFQPRTDGTASAAATDTSAASGENLMFADNTYPSIDSHGLVSKPYLVGTIRAGCDPTLASDADYIYERELTEDELRARHLFWGNTPRSLQRGLPKFDGKDFYPPSPVRANMVEPKLRRPIPIGQIQTDHDLSKTKADSDPFGSMGRYSLRSSRNLTQSEQLPSFQSPVAASPASSNVSPVKRNMQPGRYDDFRKALGDAFSGSTNEHTEKSSPDSGDDASLLFKGRRNASINRAKNSHEFLTSMFKKSKSSSVAVPGTISSTTARGVLPHYAGHATASLTPAIANTPNGRKEPGRKAAETGDLDRRGIDEMSKVENLPLNSSHHKGPITRANG</sequence>
<keyword evidence="1" id="KW-0175">Coiled coil</keyword>
<feature type="compositionally biased region" description="Basic and acidic residues" evidence="2">
    <location>
        <begin position="902"/>
        <end position="926"/>
    </location>
</feature>
<feature type="compositionally biased region" description="Basic and acidic residues" evidence="2">
    <location>
        <begin position="537"/>
        <end position="547"/>
    </location>
</feature>
<feature type="compositionally biased region" description="Basic and acidic residues" evidence="2">
    <location>
        <begin position="288"/>
        <end position="307"/>
    </location>
</feature>
<feature type="compositionally biased region" description="Polar residues" evidence="2">
    <location>
        <begin position="762"/>
        <end position="778"/>
    </location>
</feature>
<feature type="region of interest" description="Disordered" evidence="2">
    <location>
        <begin position="271"/>
        <end position="360"/>
    </location>
</feature>
<feature type="compositionally biased region" description="Polar residues" evidence="2">
    <location>
        <begin position="573"/>
        <end position="582"/>
    </location>
</feature>
<feature type="region of interest" description="Disordered" evidence="2">
    <location>
        <begin position="506"/>
        <end position="630"/>
    </location>
</feature>
<dbReference type="RefSeq" id="XP_047843320.1">
    <property type="nucleotide sequence ID" value="XM_047987335.1"/>
</dbReference>
<dbReference type="AlphaFoldDB" id="A0A9Q8QFG0"/>
<evidence type="ECO:0000313" key="3">
    <source>
        <dbReference type="EMBL" id="UNI19839.1"/>
    </source>
</evidence>
<feature type="compositionally biased region" description="Low complexity" evidence="2">
    <location>
        <begin position="619"/>
        <end position="630"/>
    </location>
</feature>
<dbReference type="GeneID" id="72067935"/>
<feature type="compositionally biased region" description="Polar residues" evidence="2">
    <location>
        <begin position="342"/>
        <end position="352"/>
    </location>
</feature>
<evidence type="ECO:0000313" key="4">
    <source>
        <dbReference type="Proteomes" id="UP000829364"/>
    </source>
</evidence>
<accession>A0A9Q8QFG0</accession>
<feature type="coiled-coil region" evidence="1">
    <location>
        <begin position="448"/>
        <end position="505"/>
    </location>
</feature>
<feature type="compositionally biased region" description="Low complexity" evidence="2">
    <location>
        <begin position="779"/>
        <end position="793"/>
    </location>
</feature>
<feature type="region of interest" description="Disordered" evidence="2">
    <location>
        <begin position="735"/>
        <end position="834"/>
    </location>
</feature>
<gene>
    <name evidence="3" type="ORF">JDV02_005986</name>
</gene>
<feature type="compositionally biased region" description="Basic and acidic residues" evidence="2">
    <location>
        <begin position="740"/>
        <end position="751"/>
    </location>
</feature>
<protein>
    <submittedName>
        <fullName evidence="3">Uncharacterized protein</fullName>
    </submittedName>
</protein>
<name>A0A9Q8QFG0_9HYPO</name>
<reference evidence="3" key="1">
    <citation type="submission" date="2021-11" db="EMBL/GenBank/DDBJ databases">
        <title>Purpureocillium_takamizusanense_genome.</title>
        <authorList>
            <person name="Nguyen N.-H."/>
        </authorList>
    </citation>
    <scope>NUCLEOTIDE SEQUENCE</scope>
    <source>
        <strain evidence="3">PT3</strain>
    </source>
</reference>
<feature type="region of interest" description="Disordered" evidence="2">
    <location>
        <begin position="891"/>
        <end position="946"/>
    </location>
</feature>
<proteinExistence type="predicted"/>
<dbReference type="Proteomes" id="UP000829364">
    <property type="component" value="Chromosome 5"/>
</dbReference>